<evidence type="ECO:0000256" key="5">
    <source>
        <dbReference type="ARBA" id="ARBA00022833"/>
    </source>
</evidence>
<name>A0A8K1FQ16_PYTOL</name>
<dbReference type="Gene3D" id="3.30.420.10">
    <property type="entry name" value="Ribonuclease H-like superfamily/Ribonuclease H"/>
    <property type="match status" value="1"/>
</dbReference>
<feature type="compositionally biased region" description="Polar residues" evidence="7">
    <location>
        <begin position="153"/>
        <end position="175"/>
    </location>
</feature>
<feature type="zinc finger region" description="C3H1-type" evidence="6">
    <location>
        <begin position="79"/>
        <end position="107"/>
    </location>
</feature>
<evidence type="ECO:0000256" key="3">
    <source>
        <dbReference type="ARBA" id="ARBA00022771"/>
    </source>
</evidence>
<dbReference type="GO" id="GO:0008270">
    <property type="term" value="F:zinc ion binding"/>
    <property type="evidence" value="ECO:0007669"/>
    <property type="project" value="UniProtKB-KW"/>
</dbReference>
<reference evidence="9" key="1">
    <citation type="submission" date="2019-03" db="EMBL/GenBank/DDBJ databases">
        <title>Long read genome sequence of the mycoparasitic Pythium oligandrum ATCC 38472 isolated from sugarbeet rhizosphere.</title>
        <authorList>
            <person name="Gaulin E."/>
        </authorList>
    </citation>
    <scope>NUCLEOTIDE SEQUENCE</scope>
    <source>
        <strain evidence="9">ATCC 38472_TT</strain>
    </source>
</reference>
<feature type="region of interest" description="Disordered" evidence="7">
    <location>
        <begin position="120"/>
        <end position="190"/>
    </location>
</feature>
<evidence type="ECO:0000259" key="8">
    <source>
        <dbReference type="PROSITE" id="PS50103"/>
    </source>
</evidence>
<dbReference type="PANTHER" id="PTHR12801:SF159">
    <property type="entry name" value="C3H1-TYPE DOMAIN-CONTAINING PROTEIN"/>
    <property type="match status" value="1"/>
</dbReference>
<dbReference type="SUPFAM" id="SSF53098">
    <property type="entry name" value="Ribonuclease H-like"/>
    <property type="match status" value="1"/>
</dbReference>
<keyword evidence="1" id="KW-0540">Nuclease</keyword>
<dbReference type="InterPro" id="IPR041367">
    <property type="entry name" value="Znf-CCCH_4"/>
</dbReference>
<evidence type="ECO:0000256" key="7">
    <source>
        <dbReference type="SAM" id="MobiDB-lite"/>
    </source>
</evidence>
<dbReference type="InterPro" id="IPR036397">
    <property type="entry name" value="RNaseH_sf"/>
</dbReference>
<dbReference type="SMART" id="SM00479">
    <property type="entry name" value="EXOIII"/>
    <property type="match status" value="1"/>
</dbReference>
<proteinExistence type="predicted"/>
<dbReference type="PANTHER" id="PTHR12801">
    <property type="entry name" value="RNA EXONUCLEASE REXO1 / RECO3 FAMILY MEMBER-RELATED"/>
    <property type="match status" value="1"/>
</dbReference>
<feature type="domain" description="C3H1-type" evidence="8">
    <location>
        <begin position="79"/>
        <end position="107"/>
    </location>
</feature>
<dbReference type="FunFam" id="3.30.420.10:FF:000166">
    <property type="entry name" value="Exonuclease family protein"/>
    <property type="match status" value="1"/>
</dbReference>
<dbReference type="SMART" id="SM00356">
    <property type="entry name" value="ZnF_C3H1"/>
    <property type="match status" value="2"/>
</dbReference>
<evidence type="ECO:0000256" key="2">
    <source>
        <dbReference type="ARBA" id="ARBA00022723"/>
    </source>
</evidence>
<dbReference type="Pfam" id="PF00929">
    <property type="entry name" value="RNase_T"/>
    <property type="match status" value="1"/>
</dbReference>
<dbReference type="InterPro" id="IPR000571">
    <property type="entry name" value="Znf_CCCH"/>
</dbReference>
<dbReference type="InterPro" id="IPR013520">
    <property type="entry name" value="Ribonucl_H"/>
</dbReference>
<feature type="domain" description="C3H1-type" evidence="8">
    <location>
        <begin position="6"/>
        <end position="29"/>
    </location>
</feature>
<dbReference type="OrthoDB" id="16516at2759"/>
<comment type="caution">
    <text evidence="9">The sequence shown here is derived from an EMBL/GenBank/DDBJ whole genome shotgun (WGS) entry which is preliminary data.</text>
</comment>
<feature type="compositionally biased region" description="Pro residues" evidence="7">
    <location>
        <begin position="129"/>
        <end position="150"/>
    </location>
</feature>
<dbReference type="InterPro" id="IPR047021">
    <property type="entry name" value="REXO1/3/4-like"/>
</dbReference>
<organism evidence="9 10">
    <name type="scientific">Pythium oligandrum</name>
    <name type="common">Mycoparasitic fungus</name>
    <dbReference type="NCBI Taxonomy" id="41045"/>
    <lineage>
        <taxon>Eukaryota</taxon>
        <taxon>Sar</taxon>
        <taxon>Stramenopiles</taxon>
        <taxon>Oomycota</taxon>
        <taxon>Peronosporomycetes</taxon>
        <taxon>Pythiales</taxon>
        <taxon>Pythiaceae</taxon>
        <taxon>Pythium</taxon>
    </lineage>
</organism>
<dbReference type="PROSITE" id="PS50103">
    <property type="entry name" value="ZF_C3H1"/>
    <property type="match status" value="2"/>
</dbReference>
<dbReference type="GO" id="GO:0003676">
    <property type="term" value="F:nucleic acid binding"/>
    <property type="evidence" value="ECO:0007669"/>
    <property type="project" value="InterPro"/>
</dbReference>
<keyword evidence="3 6" id="KW-0863">Zinc-finger</keyword>
<feature type="zinc finger region" description="C3H1-type" evidence="6">
    <location>
        <begin position="6"/>
        <end position="29"/>
    </location>
</feature>
<evidence type="ECO:0000256" key="4">
    <source>
        <dbReference type="ARBA" id="ARBA00022801"/>
    </source>
</evidence>
<evidence type="ECO:0000313" key="10">
    <source>
        <dbReference type="Proteomes" id="UP000794436"/>
    </source>
</evidence>
<evidence type="ECO:0000313" key="9">
    <source>
        <dbReference type="EMBL" id="TMW66163.1"/>
    </source>
</evidence>
<gene>
    <name evidence="9" type="ORF">Poli38472_003928</name>
</gene>
<sequence length="438" mass="47692">MDASLPCRFFQTPRGCLRGESCSFRHDAGASSTASAPSEAPSMGMNGAAAWGPPAVDPTSGVGVYSPGNPYANAAAMGMSASAPCRFFTSEAGCRNGLSCPFAHVGAAYPPPPPQFPFPIQTGSAMFPGAPPSPMNPQTPSPHPPPPLPTQPTVLTEANDPASTASTPTGVNGSDSAGKPRRKLNIQPNPSKKAHYEVISEIMPVLTRDIEGPFFAIDVECVATGTGVDDRDVARIAIVNEDEEVSYDRYVMPDKPIVSYLTQLTGISESNLVGAPSLAEALVELRKILPSDSVIVGQSIKKDLEWLGLDKGSDYKQMFDVADLFRIPMQSTNGTIRYRYFSLRHVAKYLLGHDIQEADHDPVIDAKYAMKIFKQFRHLHESPGRRDAVYQTLLQTPRTPSFAERYPEIDGVLMRVPRKPRDRYHDRGRHNYAETMMT</sequence>
<dbReference type="EMBL" id="SPLM01000036">
    <property type="protein sequence ID" value="TMW66163.1"/>
    <property type="molecule type" value="Genomic_DNA"/>
</dbReference>
<keyword evidence="2 6" id="KW-0479">Metal-binding</keyword>
<keyword evidence="5 6" id="KW-0862">Zinc</keyword>
<dbReference type="InterPro" id="IPR012337">
    <property type="entry name" value="RNaseH-like_sf"/>
</dbReference>
<accession>A0A8K1FQ16</accession>
<dbReference type="GO" id="GO:0004527">
    <property type="term" value="F:exonuclease activity"/>
    <property type="evidence" value="ECO:0007669"/>
    <property type="project" value="InterPro"/>
</dbReference>
<dbReference type="InterPro" id="IPR036855">
    <property type="entry name" value="Znf_CCCH_sf"/>
</dbReference>
<dbReference type="Pfam" id="PF14608">
    <property type="entry name" value="zf-CCCH_2"/>
    <property type="match status" value="1"/>
</dbReference>
<protein>
    <recommendedName>
        <fullName evidence="8">C3H1-type domain-containing protein</fullName>
    </recommendedName>
</protein>
<dbReference type="Pfam" id="PF18044">
    <property type="entry name" value="zf-CCCH_4"/>
    <property type="match status" value="1"/>
</dbReference>
<dbReference type="Proteomes" id="UP000794436">
    <property type="component" value="Unassembled WGS sequence"/>
</dbReference>
<dbReference type="SUPFAM" id="SSF90229">
    <property type="entry name" value="CCCH zinc finger"/>
    <property type="match status" value="1"/>
</dbReference>
<evidence type="ECO:0000256" key="1">
    <source>
        <dbReference type="ARBA" id="ARBA00022722"/>
    </source>
</evidence>
<keyword evidence="4" id="KW-0378">Hydrolase</keyword>
<keyword evidence="10" id="KW-1185">Reference proteome</keyword>
<dbReference type="AlphaFoldDB" id="A0A8K1FQ16"/>
<dbReference type="Gene3D" id="4.10.1000.10">
    <property type="entry name" value="Zinc finger, CCCH-type"/>
    <property type="match status" value="1"/>
</dbReference>
<dbReference type="GO" id="GO:0005634">
    <property type="term" value="C:nucleus"/>
    <property type="evidence" value="ECO:0007669"/>
    <property type="project" value="TreeGrafter"/>
</dbReference>
<evidence type="ECO:0000256" key="6">
    <source>
        <dbReference type="PROSITE-ProRule" id="PRU00723"/>
    </source>
</evidence>